<evidence type="ECO:0000313" key="3">
    <source>
        <dbReference type="Proteomes" id="UP000094197"/>
    </source>
</evidence>
<dbReference type="OrthoDB" id="337951at2"/>
<organism evidence="2 3">
    <name type="scientific">Leptospira tipperaryensis</name>
    <dbReference type="NCBI Taxonomy" id="2564040"/>
    <lineage>
        <taxon>Bacteria</taxon>
        <taxon>Pseudomonadati</taxon>
        <taxon>Spirochaetota</taxon>
        <taxon>Spirochaetia</taxon>
        <taxon>Leptospirales</taxon>
        <taxon>Leptospiraceae</taxon>
        <taxon>Leptospira</taxon>
    </lineage>
</organism>
<dbReference type="Proteomes" id="UP000094197">
    <property type="component" value="Chromosome 2"/>
</dbReference>
<dbReference type="Pfam" id="PF08239">
    <property type="entry name" value="SH3_3"/>
    <property type="match status" value="1"/>
</dbReference>
<dbReference type="RefSeq" id="WP_069609602.1">
    <property type="nucleotide sequence ID" value="NZ_CP015218.1"/>
</dbReference>
<name>A0A1D7V3G7_9LEPT</name>
<protein>
    <recommendedName>
        <fullName evidence="1">SH3b domain-containing protein</fullName>
    </recommendedName>
</protein>
<accession>A0A1D7V3G7</accession>
<evidence type="ECO:0000313" key="2">
    <source>
        <dbReference type="EMBL" id="AOP36384.1"/>
    </source>
</evidence>
<dbReference type="KEGG" id="laj:A0128_20420"/>
<sequence>MIKNTIITLIFISSSIYSEEMIVTARSGLILRSQPSRKSTKLATIPFGKIVNRIDNFKKEDPETYNNIDSESNLVYKYHHEYAWYKIRYNETTGYAYSYYLIENSVENNKYFLYDETQNNLRLKRDFHKYNNSDGSISYSFVSNFFTDDSLLFFLETPLYFNENVYIDQSVAYLNRPIEPSERQSYEGGFLPYFYSRIVKADLTKKDNLTDLLIISANSYESSIENSIKHVISIYYNNTLTRKYEIEVKDDQMPVFRFNNQNMKIKKSISNAFRCLNKYRNVPPNKIPKGFQYHQLFKFSFAEYFKVINDHKVNIKICNLDIEINFEENSIN</sequence>
<dbReference type="EMBL" id="CP015218">
    <property type="protein sequence ID" value="AOP36384.1"/>
    <property type="molecule type" value="Genomic_DNA"/>
</dbReference>
<dbReference type="AlphaFoldDB" id="A0A1D7V3G7"/>
<evidence type="ECO:0000259" key="1">
    <source>
        <dbReference type="Pfam" id="PF08239"/>
    </source>
</evidence>
<gene>
    <name evidence="2" type="ORF">A0128_20420</name>
</gene>
<keyword evidence="3" id="KW-1185">Reference proteome</keyword>
<dbReference type="Gene3D" id="2.30.30.40">
    <property type="entry name" value="SH3 Domains"/>
    <property type="match status" value="1"/>
</dbReference>
<dbReference type="InterPro" id="IPR003646">
    <property type="entry name" value="SH3-like_bac-type"/>
</dbReference>
<feature type="domain" description="SH3b" evidence="1">
    <location>
        <begin position="27"/>
        <end position="101"/>
    </location>
</feature>
<reference evidence="2 3" key="1">
    <citation type="submission" date="2016-04" db="EMBL/GenBank/DDBJ databases">
        <title>Complete genome seqeunce of Leptospira alstonii serovar Room22.</title>
        <authorList>
            <person name="Nally J.E."/>
            <person name="Bayles D.O."/>
            <person name="Hurley D."/>
            <person name="Fanning S."/>
            <person name="McMahon B.J."/>
            <person name="Arent Z."/>
        </authorList>
    </citation>
    <scope>NUCLEOTIDE SEQUENCE [LARGE SCALE GENOMIC DNA]</scope>
    <source>
        <strain evidence="2 3">GWTS #1</strain>
    </source>
</reference>
<proteinExistence type="predicted"/>